<accession>A0AB74D3M9</accession>
<comment type="caution">
    <text evidence="1">The sequence shown here is derived from an EMBL/GenBank/DDBJ whole genome shotgun (WGS) entry which is preliminary data.</text>
</comment>
<dbReference type="Proteomes" id="UP000273734">
    <property type="component" value="Unassembled WGS sequence"/>
</dbReference>
<evidence type="ECO:0000313" key="1">
    <source>
        <dbReference type="EMBL" id="RQP70469.1"/>
    </source>
</evidence>
<protein>
    <submittedName>
        <fullName evidence="1">Uncharacterized protein</fullName>
    </submittedName>
</protein>
<evidence type="ECO:0000313" key="2">
    <source>
        <dbReference type="Proteomes" id="UP000273734"/>
    </source>
</evidence>
<reference evidence="1 2" key="1">
    <citation type="submission" date="2018-08" db="EMBL/GenBank/DDBJ databases">
        <title>Comparative analysis of Burkholderia isolates from Puerto Rico.</title>
        <authorList>
            <person name="Hall C."/>
            <person name="Sahl J."/>
            <person name="Wagner D."/>
        </authorList>
    </citation>
    <scope>NUCLEOTIDE SEQUENCE [LARGE SCALE GENOMIC DNA]</scope>
    <source>
        <strain evidence="1 2">Bp8964</strain>
    </source>
</reference>
<proteinExistence type="predicted"/>
<sequence>MARPARSESEKRQGGMRAAALLHVLAARIGAKNPHQFAVRFDDNFGMFTQQSGKWRANFGGAKPLSAQQRKLLTRLDTDADVLHEDGPAALWKAMWGQLNELRSIVSVELEKWQTLDMVLAEFEADLLLAELERAPLSLASLAKAVALYRLHLEVEAIVPLGLDGKGICRCLRLCLDSDQIQQELSRLGVQQAVDSELTSWIVSRPDMEVAWASSRARWDVLAKRLDWVS</sequence>
<gene>
    <name evidence="1" type="ORF">DF015_30260</name>
</gene>
<dbReference type="AlphaFoldDB" id="A0AB74D3M9"/>
<name>A0AB74D3M9_9BURK</name>
<dbReference type="EMBL" id="QTNY01000028">
    <property type="protein sequence ID" value="RQP70469.1"/>
    <property type="molecule type" value="Genomic_DNA"/>
</dbReference>
<organism evidence="1 2">
    <name type="scientific">Burkholderia ubonensis</name>
    <dbReference type="NCBI Taxonomy" id="101571"/>
    <lineage>
        <taxon>Bacteria</taxon>
        <taxon>Pseudomonadati</taxon>
        <taxon>Pseudomonadota</taxon>
        <taxon>Betaproteobacteria</taxon>
        <taxon>Burkholderiales</taxon>
        <taxon>Burkholderiaceae</taxon>
        <taxon>Burkholderia</taxon>
        <taxon>Burkholderia cepacia complex</taxon>
    </lineage>
</organism>
<dbReference type="RefSeq" id="WP_095412721.1">
    <property type="nucleotide sequence ID" value="NZ_NQMX01000018.1"/>
</dbReference>